<feature type="transmembrane region" description="Helical" evidence="1">
    <location>
        <begin position="34"/>
        <end position="52"/>
    </location>
</feature>
<name>A0ABU0EK13_9CELL</name>
<dbReference type="InterPro" id="IPR033458">
    <property type="entry name" value="DUF5134"/>
</dbReference>
<keyword evidence="1" id="KW-0472">Membrane</keyword>
<feature type="transmembrane region" description="Helical" evidence="1">
    <location>
        <begin position="96"/>
        <end position="113"/>
    </location>
</feature>
<comment type="caution">
    <text evidence="2">The sequence shown here is derived from an EMBL/GenBank/DDBJ whole genome shotgun (WGS) entry which is preliminary data.</text>
</comment>
<evidence type="ECO:0008006" key="4">
    <source>
        <dbReference type="Google" id="ProtNLM"/>
    </source>
</evidence>
<accession>A0ABU0EK13</accession>
<feature type="transmembrane region" description="Helical" evidence="1">
    <location>
        <begin position="166"/>
        <end position="183"/>
    </location>
</feature>
<evidence type="ECO:0000313" key="2">
    <source>
        <dbReference type="EMBL" id="MDQ0375629.1"/>
    </source>
</evidence>
<evidence type="ECO:0000313" key="3">
    <source>
        <dbReference type="Proteomes" id="UP001239626"/>
    </source>
</evidence>
<dbReference type="EMBL" id="JAUSVB010000006">
    <property type="protein sequence ID" value="MDQ0375629.1"/>
    <property type="molecule type" value="Genomic_DNA"/>
</dbReference>
<gene>
    <name evidence="2" type="ORF">J2X26_003967</name>
</gene>
<dbReference type="RefSeq" id="WP_307494424.1">
    <property type="nucleotide sequence ID" value="NZ_JAUSVB010000006.1"/>
</dbReference>
<proteinExistence type="predicted"/>
<protein>
    <recommendedName>
        <fullName evidence="4">DUF5134 domain-containing protein</fullName>
    </recommendedName>
</protein>
<keyword evidence="1" id="KW-1133">Transmembrane helix</keyword>
<feature type="transmembrane region" description="Helical" evidence="1">
    <location>
        <begin position="133"/>
        <end position="154"/>
    </location>
</feature>
<dbReference type="Pfam" id="PF17197">
    <property type="entry name" value="DUF5134"/>
    <property type="match status" value="1"/>
</dbReference>
<reference evidence="2 3" key="1">
    <citation type="submission" date="2023-07" db="EMBL/GenBank/DDBJ databases">
        <title>Sorghum-associated microbial communities from plants grown in Nebraska, USA.</title>
        <authorList>
            <person name="Schachtman D."/>
        </authorList>
    </citation>
    <scope>NUCLEOTIDE SEQUENCE [LARGE SCALE GENOMIC DNA]</scope>
    <source>
        <strain evidence="2 3">BE332</strain>
    </source>
</reference>
<keyword evidence="1" id="KW-0812">Transmembrane</keyword>
<organism evidence="2 3">
    <name type="scientific">Cellulomonas humilata</name>
    <dbReference type="NCBI Taxonomy" id="144055"/>
    <lineage>
        <taxon>Bacteria</taxon>
        <taxon>Bacillati</taxon>
        <taxon>Actinomycetota</taxon>
        <taxon>Actinomycetes</taxon>
        <taxon>Micrococcales</taxon>
        <taxon>Cellulomonadaceae</taxon>
        <taxon>Cellulomonas</taxon>
    </lineage>
</organism>
<feature type="transmembrane region" description="Helical" evidence="1">
    <location>
        <begin position="6"/>
        <end position="27"/>
    </location>
</feature>
<sequence>MPTIAVTTDALLVSTGIAFALGIVGCSRRTARQWVGHGVMGFAMAAMVAPSRDPLGPAVWAVVLGGMVLWTAVAALHERAAGDVPGPSAFESAREVVELGLMAVLVLVMPAVHGRSVMLPSGHHGETATDVRTLVLTVLAGWLTAAVALHARVASAGSRHTHRTPAAVGGSVAAVGTMAAMAAM</sequence>
<keyword evidence="3" id="KW-1185">Reference proteome</keyword>
<feature type="transmembrane region" description="Helical" evidence="1">
    <location>
        <begin position="58"/>
        <end position="76"/>
    </location>
</feature>
<evidence type="ECO:0000256" key="1">
    <source>
        <dbReference type="SAM" id="Phobius"/>
    </source>
</evidence>
<dbReference type="Proteomes" id="UP001239626">
    <property type="component" value="Unassembled WGS sequence"/>
</dbReference>